<accession>A0ABN9RZ15</accession>
<keyword evidence="2" id="KW-1185">Reference proteome</keyword>
<proteinExistence type="predicted"/>
<evidence type="ECO:0000313" key="2">
    <source>
        <dbReference type="Proteomes" id="UP001189429"/>
    </source>
</evidence>
<organism evidence="1 2">
    <name type="scientific">Prorocentrum cordatum</name>
    <dbReference type="NCBI Taxonomy" id="2364126"/>
    <lineage>
        <taxon>Eukaryota</taxon>
        <taxon>Sar</taxon>
        <taxon>Alveolata</taxon>
        <taxon>Dinophyceae</taxon>
        <taxon>Prorocentrales</taxon>
        <taxon>Prorocentraceae</taxon>
        <taxon>Prorocentrum</taxon>
    </lineage>
</organism>
<protein>
    <recommendedName>
        <fullName evidence="3">Catechol O-methyltransferase</fullName>
    </recommendedName>
</protein>
<dbReference type="InterPro" id="IPR029063">
    <property type="entry name" value="SAM-dependent_MTases_sf"/>
</dbReference>
<gene>
    <name evidence="1" type="ORF">PCOR1329_LOCUS25020</name>
</gene>
<dbReference type="Gene3D" id="3.40.50.150">
    <property type="entry name" value="Vaccinia Virus protein VP39"/>
    <property type="match status" value="1"/>
</dbReference>
<evidence type="ECO:0008006" key="3">
    <source>
        <dbReference type="Google" id="ProtNLM"/>
    </source>
</evidence>
<evidence type="ECO:0000313" key="1">
    <source>
        <dbReference type="EMBL" id="CAK0824649.1"/>
    </source>
</evidence>
<sequence>MRGVKAVNPLNLANLAWAWASAGHHGEMSTRRMGLRDHEFFEWIAGAAVQCSQAFTPQNCSNLVWGFATLRIGNTALFEHMSDQVTAWLERDFDPQHLSNVLWSYAKLALRDPKSCALFEAAAAEVVRRGVGYLSRSTQNISNTVWAYGALQVGPPAFLHAVSEYLQGGDFYAQLTRTRPLPKSSRAQLAMTVQSLHRLGLTGVAWHLFDRLAADELQASGEAYSNWLFICGDTGDSSREVAVWEHMARVGHTRGVQAAVWNCAVLRSLALGDTRRAALALQAIDAAGLSTPMSEHLRQRAGAPAPRGAVGEVEWRRREKEEHEWVTNPLGFSLRLNKVEYPEIGTLHYILKHGERLNLPSIHRSIESFTQEQELWLKLAGDEKGAVLDAVIAMHGRPMLVVEVGLYVGYSSTRMASQLRAWGGRIISMEVDPYHAAIWGAIRGT</sequence>
<comment type="caution">
    <text evidence="1">The sequence shown here is derived from an EMBL/GenBank/DDBJ whole genome shotgun (WGS) entry which is preliminary data.</text>
</comment>
<dbReference type="PANTHER" id="PTHR21228:SF40">
    <property type="entry name" value="LD45607P"/>
    <property type="match status" value="1"/>
</dbReference>
<dbReference type="SUPFAM" id="SSF53335">
    <property type="entry name" value="S-adenosyl-L-methionine-dependent methyltransferases"/>
    <property type="match status" value="1"/>
</dbReference>
<dbReference type="Proteomes" id="UP001189429">
    <property type="component" value="Unassembled WGS sequence"/>
</dbReference>
<dbReference type="PANTHER" id="PTHR21228">
    <property type="entry name" value="FAST LEU-RICH DOMAIN-CONTAINING"/>
    <property type="match status" value="1"/>
</dbReference>
<dbReference type="InterPro" id="IPR050870">
    <property type="entry name" value="FAST_kinase"/>
</dbReference>
<reference evidence="1" key="1">
    <citation type="submission" date="2023-10" db="EMBL/GenBank/DDBJ databases">
        <authorList>
            <person name="Chen Y."/>
            <person name="Shah S."/>
            <person name="Dougan E. K."/>
            <person name="Thang M."/>
            <person name="Chan C."/>
        </authorList>
    </citation>
    <scope>NUCLEOTIDE SEQUENCE [LARGE SCALE GENOMIC DNA]</scope>
</reference>
<name>A0ABN9RZ15_9DINO</name>
<dbReference type="EMBL" id="CAUYUJ010008691">
    <property type="protein sequence ID" value="CAK0824649.1"/>
    <property type="molecule type" value="Genomic_DNA"/>
</dbReference>